<dbReference type="EC" id="1.14.11.8" evidence="5"/>
<dbReference type="Proteomes" id="UP000007148">
    <property type="component" value="Unassembled WGS sequence"/>
</dbReference>
<keyword evidence="10" id="KW-0408">Iron</keyword>
<feature type="domain" description="TauD/TfdA-like" evidence="17">
    <location>
        <begin position="220"/>
        <end position="461"/>
    </location>
</feature>
<dbReference type="STRING" id="1109443.G4TPV1"/>
<organism evidence="19 20">
    <name type="scientific">Serendipita indica (strain DSM 11827)</name>
    <name type="common">Root endophyte fungus</name>
    <name type="synonym">Piriformospora indica</name>
    <dbReference type="NCBI Taxonomy" id="1109443"/>
    <lineage>
        <taxon>Eukaryota</taxon>
        <taxon>Fungi</taxon>
        <taxon>Dikarya</taxon>
        <taxon>Basidiomycota</taxon>
        <taxon>Agaricomycotina</taxon>
        <taxon>Agaricomycetes</taxon>
        <taxon>Sebacinales</taxon>
        <taxon>Serendipitaceae</taxon>
        <taxon>Serendipita</taxon>
    </lineage>
</organism>
<dbReference type="PANTHER" id="PTHR10696:SF51">
    <property type="entry name" value="TRIMETHYLLYSINE DIOXYGENASE, MITOCHONDRIAL"/>
    <property type="match status" value="1"/>
</dbReference>
<gene>
    <name evidence="19" type="ORF">PIIN_07299</name>
</gene>
<evidence type="ECO:0000256" key="5">
    <source>
        <dbReference type="ARBA" id="ARBA00012267"/>
    </source>
</evidence>
<dbReference type="Gene3D" id="3.60.130.10">
    <property type="entry name" value="Clavaminate synthase-like"/>
    <property type="match status" value="1"/>
</dbReference>
<dbReference type="FunFam" id="3.30.2020.30:FF:000002">
    <property type="entry name" value="Putative gamma-butyrobetaine dioxygenase"/>
    <property type="match status" value="1"/>
</dbReference>
<evidence type="ECO:0000256" key="11">
    <source>
        <dbReference type="ARBA" id="ARBA00030363"/>
    </source>
</evidence>
<feature type="region of interest" description="Disordered" evidence="16">
    <location>
        <begin position="64"/>
        <end position="91"/>
    </location>
</feature>
<dbReference type="UniPathway" id="UPA00118"/>
<dbReference type="InterPro" id="IPR003819">
    <property type="entry name" value="TauD/TfdA-like"/>
</dbReference>
<evidence type="ECO:0000256" key="12">
    <source>
        <dbReference type="ARBA" id="ARBA00031778"/>
    </source>
</evidence>
<dbReference type="SUPFAM" id="SSF51197">
    <property type="entry name" value="Clavaminate synthase-like"/>
    <property type="match status" value="1"/>
</dbReference>
<dbReference type="CDD" id="cd00250">
    <property type="entry name" value="CAS_like"/>
    <property type="match status" value="1"/>
</dbReference>
<evidence type="ECO:0000256" key="4">
    <source>
        <dbReference type="ARBA" id="ARBA00008654"/>
    </source>
</evidence>
<dbReference type="Pfam" id="PF02668">
    <property type="entry name" value="TauD"/>
    <property type="match status" value="1"/>
</dbReference>
<dbReference type="FunFam" id="3.60.130.10:FF:000001">
    <property type="entry name" value="Trimethyllysine dioxygenase, mitochondrial"/>
    <property type="match status" value="1"/>
</dbReference>
<evidence type="ECO:0000256" key="9">
    <source>
        <dbReference type="ARBA" id="ARBA00023002"/>
    </source>
</evidence>
<dbReference type="NCBIfam" id="TIGR02410">
    <property type="entry name" value="carnitine_TMLD"/>
    <property type="match status" value="1"/>
</dbReference>
<accession>G4TPV1</accession>
<sequence length="495" mass="55549">MSSLRTIGIARSSLCSRAASLKAAKISRMPHLSPVILPSGKSMSSQRLGGAHLGSTSRSIFTSSRIHTATAVKREPAPTPATSEETVELPETNADDTRVAVGWPDGIWSRYHHFWLRDHCRCPECFHPVTKQRMVDTFALPPDLHPKSVVSTPHGLEVTCKLPWPTSPPHVSLYPWQWLRRNSYDPQTEPISIAGTHPPPEPEEKILWGAGIVRDPPSVAYEEVMHDEFAVYKWLEKIDRFGFCFISGVPATTEDTEKLVQRIAFIRHTQYGGFWDFTADLAHGDTAYTNIALPAHTDNSYFTDPCGLQMFHLLMHEQGTGGQTLLVDGFYAASILKELHPDSYELLSNVLIPTHSAGDEDTLYRARPLSGNPILRHDPLNKNTLIQVRYANDHRSAMRNVEPGMMMDWYNALRHWNSCLTSSDSEYWVQLSPGTVVVVDNHRVLHGRSAFTGKRRMCGAYVGLDDWRARLDALRGKYLGGNRDTTGRSVWDPAF</sequence>
<evidence type="ECO:0000256" key="15">
    <source>
        <dbReference type="ARBA" id="ARBA00049334"/>
    </source>
</evidence>
<reference evidence="19 20" key="1">
    <citation type="journal article" date="2011" name="PLoS Pathog.">
        <title>Endophytic Life Strategies Decoded by Genome and Transcriptome Analyses of the Mutualistic Root Symbiont Piriformospora indica.</title>
        <authorList>
            <person name="Zuccaro A."/>
            <person name="Lahrmann U."/>
            <person name="Guldener U."/>
            <person name="Langen G."/>
            <person name="Pfiffi S."/>
            <person name="Biedenkopf D."/>
            <person name="Wong P."/>
            <person name="Samans B."/>
            <person name="Grimm C."/>
            <person name="Basiewicz M."/>
            <person name="Murat C."/>
            <person name="Martin F."/>
            <person name="Kogel K.H."/>
        </authorList>
    </citation>
    <scope>NUCLEOTIDE SEQUENCE [LARGE SCALE GENOMIC DNA]</scope>
    <source>
        <strain evidence="19 20">DSM 11827</strain>
    </source>
</reference>
<name>G4TPV1_SERID</name>
<keyword evidence="7" id="KW-0124">Carnitine biosynthesis</keyword>
<dbReference type="AlphaFoldDB" id="G4TPV1"/>
<dbReference type="HOGENOM" id="CLU_021859_2_2_1"/>
<proteinExistence type="inferred from homology"/>
<keyword evidence="6" id="KW-0479">Metal-binding</keyword>
<evidence type="ECO:0000256" key="7">
    <source>
        <dbReference type="ARBA" id="ARBA00022873"/>
    </source>
</evidence>
<feature type="domain" description="Gamma-butyrobetaine hydroxylase-like N-terminal" evidence="18">
    <location>
        <begin position="93"/>
        <end position="180"/>
    </location>
</feature>
<dbReference type="InterPro" id="IPR010376">
    <property type="entry name" value="GBBH-like_N"/>
</dbReference>
<dbReference type="InterPro" id="IPR042098">
    <property type="entry name" value="TauD-like_sf"/>
</dbReference>
<evidence type="ECO:0000256" key="3">
    <source>
        <dbReference type="ARBA" id="ARBA00005022"/>
    </source>
</evidence>
<evidence type="ECO:0000256" key="1">
    <source>
        <dbReference type="ARBA" id="ARBA00001954"/>
    </source>
</evidence>
<comment type="similarity">
    <text evidence="4">Belongs to the gamma-BBH/TMLD family.</text>
</comment>
<comment type="cofactor">
    <cofactor evidence="1">
        <name>Fe(2+)</name>
        <dbReference type="ChEBI" id="CHEBI:29033"/>
    </cofactor>
</comment>
<evidence type="ECO:0000256" key="13">
    <source>
        <dbReference type="ARBA" id="ARBA00032283"/>
    </source>
</evidence>
<evidence type="ECO:0000256" key="16">
    <source>
        <dbReference type="SAM" id="MobiDB-lite"/>
    </source>
</evidence>
<protein>
    <recommendedName>
        <fullName evidence="5">trimethyllysine dioxygenase</fullName>
        <ecNumber evidence="5">1.14.11.8</ecNumber>
    </recommendedName>
    <alternativeName>
        <fullName evidence="12">Epsilon-trimethyllysine 2-oxoglutarate dioxygenase</fullName>
    </alternativeName>
    <alternativeName>
        <fullName evidence="11">TML hydroxylase</fullName>
    </alternativeName>
    <alternativeName>
        <fullName evidence="13">TML-alpha-ketoglutarate dioxygenase</fullName>
    </alternativeName>
</protein>
<evidence type="ECO:0000256" key="8">
    <source>
        <dbReference type="ARBA" id="ARBA00022964"/>
    </source>
</evidence>
<dbReference type="Gene3D" id="3.30.2020.30">
    <property type="match status" value="1"/>
</dbReference>
<comment type="caution">
    <text evidence="19">The sequence shown here is derived from an EMBL/GenBank/DDBJ whole genome shotgun (WGS) entry which is preliminary data.</text>
</comment>
<keyword evidence="9" id="KW-0560">Oxidoreductase</keyword>
<dbReference type="OMA" id="EKVCIQP"/>
<dbReference type="InParanoid" id="G4TPV1"/>
<dbReference type="InterPro" id="IPR012776">
    <property type="entry name" value="Trimethyllysine_dOase"/>
</dbReference>
<dbReference type="Pfam" id="PF06155">
    <property type="entry name" value="GBBH-like_N"/>
    <property type="match status" value="1"/>
</dbReference>
<dbReference type="InterPro" id="IPR050411">
    <property type="entry name" value="AlphaKG_dependent_hydroxylases"/>
</dbReference>
<comment type="function">
    <text evidence="14">Converts trimethyllysine (TML) into hydroxytrimethyllysine (HTML).</text>
</comment>
<keyword evidence="20" id="KW-1185">Reference proteome</keyword>
<dbReference type="EMBL" id="CAFZ01000218">
    <property type="protein sequence ID" value="CCA73344.1"/>
    <property type="molecule type" value="Genomic_DNA"/>
</dbReference>
<evidence type="ECO:0000256" key="10">
    <source>
        <dbReference type="ARBA" id="ARBA00023004"/>
    </source>
</evidence>
<dbReference type="GO" id="GO:0005739">
    <property type="term" value="C:mitochondrion"/>
    <property type="evidence" value="ECO:0007669"/>
    <property type="project" value="TreeGrafter"/>
</dbReference>
<dbReference type="PANTHER" id="PTHR10696">
    <property type="entry name" value="GAMMA-BUTYROBETAINE HYDROXYLASE-RELATED"/>
    <property type="match status" value="1"/>
</dbReference>
<evidence type="ECO:0000313" key="19">
    <source>
        <dbReference type="EMBL" id="CCA73344.1"/>
    </source>
</evidence>
<dbReference type="OrthoDB" id="408743at2759"/>
<dbReference type="GO" id="GO:0045329">
    <property type="term" value="P:carnitine biosynthetic process"/>
    <property type="evidence" value="ECO:0007669"/>
    <property type="project" value="UniProtKB-UniPathway"/>
</dbReference>
<evidence type="ECO:0000259" key="17">
    <source>
        <dbReference type="Pfam" id="PF02668"/>
    </source>
</evidence>
<dbReference type="GO" id="GO:0050353">
    <property type="term" value="F:trimethyllysine dioxygenase activity"/>
    <property type="evidence" value="ECO:0007669"/>
    <property type="project" value="UniProtKB-EC"/>
</dbReference>
<comment type="cofactor">
    <cofactor evidence="2">
        <name>L-ascorbate</name>
        <dbReference type="ChEBI" id="CHEBI:38290"/>
    </cofactor>
</comment>
<dbReference type="InterPro" id="IPR038492">
    <property type="entry name" value="GBBH-like_N_sf"/>
</dbReference>
<evidence type="ECO:0000256" key="2">
    <source>
        <dbReference type="ARBA" id="ARBA00001961"/>
    </source>
</evidence>
<dbReference type="eggNOG" id="KOG3889">
    <property type="taxonomic scope" value="Eukaryota"/>
</dbReference>
<comment type="catalytic activity">
    <reaction evidence="15">
        <text>N(6),N(6),N(6)-trimethyl-L-lysine + 2-oxoglutarate + O2 = (3S)-3-hydroxy-N(6),N(6),N(6)-trimethyl-L-lysine + succinate + CO2</text>
        <dbReference type="Rhea" id="RHEA:14181"/>
        <dbReference type="ChEBI" id="CHEBI:15379"/>
        <dbReference type="ChEBI" id="CHEBI:16526"/>
        <dbReference type="ChEBI" id="CHEBI:16810"/>
        <dbReference type="ChEBI" id="CHEBI:30031"/>
        <dbReference type="ChEBI" id="CHEBI:58100"/>
        <dbReference type="ChEBI" id="CHEBI:141499"/>
        <dbReference type="EC" id="1.14.11.8"/>
    </reaction>
</comment>
<dbReference type="GO" id="GO:0005506">
    <property type="term" value="F:iron ion binding"/>
    <property type="evidence" value="ECO:0007669"/>
    <property type="project" value="InterPro"/>
</dbReference>
<keyword evidence="8" id="KW-0223">Dioxygenase</keyword>
<evidence type="ECO:0000313" key="20">
    <source>
        <dbReference type="Proteomes" id="UP000007148"/>
    </source>
</evidence>
<comment type="pathway">
    <text evidence="3">Amine and polyamine biosynthesis; carnitine biosynthesis.</text>
</comment>
<evidence type="ECO:0000256" key="6">
    <source>
        <dbReference type="ARBA" id="ARBA00022723"/>
    </source>
</evidence>
<evidence type="ECO:0000256" key="14">
    <source>
        <dbReference type="ARBA" id="ARBA00046008"/>
    </source>
</evidence>
<evidence type="ECO:0000259" key="18">
    <source>
        <dbReference type="Pfam" id="PF06155"/>
    </source>
</evidence>